<organism evidence="2 3">
    <name type="scientific">Butyrivibrio proteoclasticus</name>
    <dbReference type="NCBI Taxonomy" id="43305"/>
    <lineage>
        <taxon>Bacteria</taxon>
        <taxon>Bacillati</taxon>
        <taxon>Bacillota</taxon>
        <taxon>Clostridia</taxon>
        <taxon>Lachnospirales</taxon>
        <taxon>Lachnospiraceae</taxon>
        <taxon>Butyrivibrio</taxon>
    </lineage>
</organism>
<dbReference type="OrthoDB" id="9784297at2"/>
<evidence type="ECO:0000313" key="2">
    <source>
        <dbReference type="EMBL" id="SFP36270.1"/>
    </source>
</evidence>
<gene>
    <name evidence="2" type="ORF">SAMN04487928_101102</name>
</gene>
<keyword evidence="3" id="KW-1185">Reference proteome</keyword>
<evidence type="ECO:0000313" key="3">
    <source>
        <dbReference type="Proteomes" id="UP000182624"/>
    </source>
</evidence>
<keyword evidence="2" id="KW-0547">Nucleotide-binding</keyword>
<dbReference type="GO" id="GO:0005524">
    <property type="term" value="F:ATP binding"/>
    <property type="evidence" value="ECO:0007669"/>
    <property type="project" value="UniProtKB-KW"/>
</dbReference>
<feature type="domain" description="AAA+ ATPase" evidence="1">
    <location>
        <begin position="22"/>
        <end position="347"/>
    </location>
</feature>
<dbReference type="SMART" id="SM00382">
    <property type="entry name" value="AAA"/>
    <property type="match status" value="1"/>
</dbReference>
<dbReference type="InterPro" id="IPR051396">
    <property type="entry name" value="Bact_Antivir_Def_Nuclease"/>
</dbReference>
<accession>A0A1I5PR15</accession>
<dbReference type="EMBL" id="FOXO01000001">
    <property type="protein sequence ID" value="SFP36270.1"/>
    <property type="molecule type" value="Genomic_DNA"/>
</dbReference>
<dbReference type="InterPro" id="IPR003593">
    <property type="entry name" value="AAA+_ATPase"/>
</dbReference>
<dbReference type="Gene3D" id="3.40.50.300">
    <property type="entry name" value="P-loop containing nucleotide triphosphate hydrolases"/>
    <property type="match status" value="1"/>
</dbReference>
<evidence type="ECO:0000259" key="1">
    <source>
        <dbReference type="SMART" id="SM00382"/>
    </source>
</evidence>
<dbReference type="InterPro" id="IPR003959">
    <property type="entry name" value="ATPase_AAA_core"/>
</dbReference>
<dbReference type="GO" id="GO:0016887">
    <property type="term" value="F:ATP hydrolysis activity"/>
    <property type="evidence" value="ECO:0007669"/>
    <property type="project" value="InterPro"/>
</dbReference>
<dbReference type="Pfam" id="PF13304">
    <property type="entry name" value="AAA_21"/>
    <property type="match status" value="1"/>
</dbReference>
<dbReference type="SUPFAM" id="SSF52540">
    <property type="entry name" value="P-loop containing nucleoside triphosphate hydrolases"/>
    <property type="match status" value="1"/>
</dbReference>
<dbReference type="AlphaFoldDB" id="A0A1I5PR15"/>
<protein>
    <submittedName>
        <fullName evidence="2">Predicted ATP-binding protein involved in virulence</fullName>
    </submittedName>
</protein>
<sequence length="433" mass="49364">MKIKSIQLMNFRGIKNAKIELDGKCAVLYGINGAGKTTILRAIDLIYANIIGTLLGTRKRLAELELDDINNDSSVAKAGIQFVLDNGEKYFYRRQIDTNSKKTHNKQELNAITSRFIKKYIDEIVENENGASQILKKTDPMPIFVNYGVNRAVLDMPITDSIRKYGRLDAFENAIESKIDFKNFLTWFRQQEDLENEIIARTKKEIGKDIKLPGLEAVRTAMLSMFPEFSSVRFDRTMNTLMFEKSGDNLKLNQLSDGEKCMIALFGDIARRMVIANDNVLVNPLNVSGVVLIDEVDLHLHPSWQREIGKTLNETFPNVQFILTTHSPQVLGGLSERYSVFAIKRENDEVLVNRADSLFGWDTNIILEEAMGTPRMEQTVLEHVEKMYQAYEDENLDEAEKEADIIDNITNGHNDSAAPMRVMISRKRRVMNK</sequence>
<proteinExistence type="predicted"/>
<dbReference type="Proteomes" id="UP000182624">
    <property type="component" value="Unassembled WGS sequence"/>
</dbReference>
<dbReference type="InterPro" id="IPR027417">
    <property type="entry name" value="P-loop_NTPase"/>
</dbReference>
<dbReference type="PANTHER" id="PTHR43581">
    <property type="entry name" value="ATP/GTP PHOSPHATASE"/>
    <property type="match status" value="1"/>
</dbReference>
<keyword evidence="2" id="KW-0067">ATP-binding</keyword>
<dbReference type="RefSeq" id="WP_074882831.1">
    <property type="nucleotide sequence ID" value="NZ_FOXO01000001.1"/>
</dbReference>
<reference evidence="3" key="1">
    <citation type="submission" date="2016-10" db="EMBL/GenBank/DDBJ databases">
        <authorList>
            <person name="Varghese N."/>
            <person name="Submissions S."/>
        </authorList>
    </citation>
    <scope>NUCLEOTIDE SEQUENCE [LARGE SCALE GENOMIC DNA]</scope>
    <source>
        <strain evidence="3">P18</strain>
    </source>
</reference>
<dbReference type="PANTHER" id="PTHR43581:SF4">
    <property type="entry name" value="ATP_GTP PHOSPHATASE"/>
    <property type="match status" value="1"/>
</dbReference>
<name>A0A1I5PR15_9FIRM</name>